<protein>
    <submittedName>
        <fullName evidence="1">Uncharacterized protein</fullName>
    </submittedName>
</protein>
<reference evidence="2" key="1">
    <citation type="submission" date="2016-10" db="EMBL/GenBank/DDBJ databases">
        <authorList>
            <person name="Varghese N."/>
            <person name="Submissions S."/>
        </authorList>
    </citation>
    <scope>NUCLEOTIDE SEQUENCE [LARGE SCALE GENOMIC DNA]</scope>
    <source>
        <strain evidence="2">IBRC-M 10760</strain>
    </source>
</reference>
<organism evidence="1 2">
    <name type="scientific">Halorientalis regularis</name>
    <dbReference type="NCBI Taxonomy" id="660518"/>
    <lineage>
        <taxon>Archaea</taxon>
        <taxon>Methanobacteriati</taxon>
        <taxon>Methanobacteriota</taxon>
        <taxon>Stenosarchaea group</taxon>
        <taxon>Halobacteria</taxon>
        <taxon>Halobacteriales</taxon>
        <taxon>Haloarculaceae</taxon>
        <taxon>Halorientalis</taxon>
    </lineage>
</organism>
<dbReference type="Proteomes" id="UP000199076">
    <property type="component" value="Unassembled WGS sequence"/>
</dbReference>
<evidence type="ECO:0000313" key="2">
    <source>
        <dbReference type="Proteomes" id="UP000199076"/>
    </source>
</evidence>
<dbReference type="EMBL" id="FNBK01000003">
    <property type="protein sequence ID" value="SDF03512.1"/>
    <property type="molecule type" value="Genomic_DNA"/>
</dbReference>
<evidence type="ECO:0000313" key="1">
    <source>
        <dbReference type="EMBL" id="SDF03512.1"/>
    </source>
</evidence>
<accession>A0A1G7HSU9</accession>
<dbReference type="RefSeq" id="WP_092688808.1">
    <property type="nucleotide sequence ID" value="NZ_FNBK01000003.1"/>
</dbReference>
<gene>
    <name evidence="1" type="ORF">SAMN05216218_103147</name>
</gene>
<proteinExistence type="predicted"/>
<name>A0A1G7HSU9_9EURY</name>
<sequence length="189" mass="20752">MGLRSWVTGLLGDEGSAASTADDGDDGQLELTVDVERRAGSMLEHYGLSGEDARQIAEILAAELAREEGYARSMIADRVARELDMDDDRARTIVDTEVASIRNLARVRTFTEQAGEEVRFRWIDSVGQDDSPVCADVRAAIDERGPVSLGELRSIIREAAAEHPSGTPERADDLVPHEQCRHTVVRHVE</sequence>
<dbReference type="STRING" id="660518.SAMN05216218_103147"/>
<dbReference type="OrthoDB" id="237664at2157"/>
<dbReference type="AlphaFoldDB" id="A0A1G7HSU9"/>
<keyword evidence="2" id="KW-1185">Reference proteome</keyword>